<keyword evidence="2" id="KW-1185">Reference proteome</keyword>
<organism evidence="1 2">
    <name type="scientific">Dryococelus australis</name>
    <dbReference type="NCBI Taxonomy" id="614101"/>
    <lineage>
        <taxon>Eukaryota</taxon>
        <taxon>Metazoa</taxon>
        <taxon>Ecdysozoa</taxon>
        <taxon>Arthropoda</taxon>
        <taxon>Hexapoda</taxon>
        <taxon>Insecta</taxon>
        <taxon>Pterygota</taxon>
        <taxon>Neoptera</taxon>
        <taxon>Polyneoptera</taxon>
        <taxon>Phasmatodea</taxon>
        <taxon>Verophasmatodea</taxon>
        <taxon>Anareolatae</taxon>
        <taxon>Phasmatidae</taxon>
        <taxon>Eurycanthinae</taxon>
        <taxon>Dryococelus</taxon>
    </lineage>
</organism>
<gene>
    <name evidence="1" type="ORF">PR048_022500</name>
</gene>
<protein>
    <recommendedName>
        <fullName evidence="3">ATP-dependent DNA helicase</fullName>
    </recommendedName>
</protein>
<evidence type="ECO:0000313" key="2">
    <source>
        <dbReference type="Proteomes" id="UP001159363"/>
    </source>
</evidence>
<evidence type="ECO:0000313" key="1">
    <source>
        <dbReference type="EMBL" id="KAJ8878037.1"/>
    </source>
</evidence>
<name>A0ABQ9H197_9NEOP</name>
<comment type="caution">
    <text evidence="1">The sequence shown here is derived from an EMBL/GenBank/DDBJ whole genome shotgun (WGS) entry which is preliminary data.</text>
</comment>
<evidence type="ECO:0008006" key="3">
    <source>
        <dbReference type="Google" id="ProtNLM"/>
    </source>
</evidence>
<sequence>MKFPTDSLVNAQPKPPGAKEWKFRDEDGNGMKGKINKDIKKCSVYRERPIQINTVVKMDDAGYYPAESISNLYPPRSSPLKLLLMFGTPAILLRNLKLPKRCNSTRLQGPRLSSGQTSRTGFHSWSSRSRIFACADCIITMSLVSGFYRGSPVCTSLSFRLVIILGAYECGSVVTRLLAFHFGQPCPVHGGVAPRFSHLGIVPDIATGRRVFSGISHFPANALQRAPRVDGWEGIRTRNLGEVILGRWNVRRHPW</sequence>
<reference evidence="1 2" key="1">
    <citation type="submission" date="2023-02" db="EMBL/GenBank/DDBJ databases">
        <title>LHISI_Scaffold_Assembly.</title>
        <authorList>
            <person name="Stuart O.P."/>
            <person name="Cleave R."/>
            <person name="Magrath M.J.L."/>
            <person name="Mikheyev A.S."/>
        </authorList>
    </citation>
    <scope>NUCLEOTIDE SEQUENCE [LARGE SCALE GENOMIC DNA]</scope>
    <source>
        <strain evidence="1">Daus_M_001</strain>
        <tissue evidence="1">Leg muscle</tissue>
    </source>
</reference>
<accession>A0ABQ9H197</accession>
<dbReference type="EMBL" id="JARBHB010000008">
    <property type="protein sequence ID" value="KAJ8878037.1"/>
    <property type="molecule type" value="Genomic_DNA"/>
</dbReference>
<dbReference type="Proteomes" id="UP001159363">
    <property type="component" value="Chromosome 7"/>
</dbReference>
<proteinExistence type="predicted"/>